<evidence type="ECO:0000256" key="4">
    <source>
        <dbReference type="ARBA" id="ARBA00023134"/>
    </source>
</evidence>
<keyword evidence="3 5" id="KW-0547">Nucleotide-binding</keyword>
<dbReference type="Gene3D" id="1.20.120.430">
    <property type="entry name" value="tRNA modification GTPase MnmE domain 2"/>
    <property type="match status" value="1"/>
</dbReference>
<dbReference type="InterPro" id="IPR004520">
    <property type="entry name" value="GTPase_MnmE"/>
</dbReference>
<dbReference type="HAMAP" id="MF_00379">
    <property type="entry name" value="GTPase_MnmE"/>
    <property type="match status" value="1"/>
</dbReference>
<protein>
    <submittedName>
        <fullName evidence="7">tRNA modification GTPase MnmE</fullName>
    </submittedName>
</protein>
<dbReference type="SUPFAM" id="SSF116878">
    <property type="entry name" value="TrmE connector domain"/>
    <property type="match status" value="1"/>
</dbReference>
<evidence type="ECO:0000256" key="2">
    <source>
        <dbReference type="ARBA" id="ARBA00022694"/>
    </source>
</evidence>
<keyword evidence="4 5" id="KW-0342">GTP-binding</keyword>
<dbReference type="InterPro" id="IPR025867">
    <property type="entry name" value="MnmE_helical"/>
</dbReference>
<dbReference type="Gene3D" id="3.40.50.300">
    <property type="entry name" value="P-loop containing nucleotide triphosphate hydrolases"/>
    <property type="match status" value="1"/>
</dbReference>
<dbReference type="Pfam" id="PF12631">
    <property type="entry name" value="MnmE_helical"/>
    <property type="match status" value="1"/>
</dbReference>
<dbReference type="GO" id="GO:0030488">
    <property type="term" value="P:tRNA methylation"/>
    <property type="evidence" value="ECO:0007669"/>
    <property type="project" value="TreeGrafter"/>
</dbReference>
<dbReference type="InterPro" id="IPR006073">
    <property type="entry name" value="GTP-bd"/>
</dbReference>
<dbReference type="InterPro" id="IPR031168">
    <property type="entry name" value="G_TrmE"/>
</dbReference>
<dbReference type="CDD" id="cd04164">
    <property type="entry name" value="trmE"/>
    <property type="match status" value="1"/>
</dbReference>
<evidence type="ECO:0000256" key="3">
    <source>
        <dbReference type="ARBA" id="ARBA00022741"/>
    </source>
</evidence>
<dbReference type="InterPro" id="IPR027368">
    <property type="entry name" value="MnmE_dom2"/>
</dbReference>
<reference evidence="7 8" key="1">
    <citation type="submission" date="2018-07" db="EMBL/GenBank/DDBJ databases">
        <title>The complete nuclear genome of the prasinophyte Chloropicon primus (CCMP1205).</title>
        <authorList>
            <person name="Pombert J.-F."/>
            <person name="Otis C."/>
            <person name="Turmel M."/>
            <person name="Lemieux C."/>
        </authorList>
    </citation>
    <scope>NUCLEOTIDE SEQUENCE [LARGE SCALE GENOMIC DNA]</scope>
    <source>
        <strain evidence="7 8">CCMP1205</strain>
    </source>
</reference>
<dbReference type="GO" id="GO:0003924">
    <property type="term" value="F:GTPase activity"/>
    <property type="evidence" value="ECO:0007669"/>
    <property type="project" value="InterPro"/>
</dbReference>
<dbReference type="NCBIfam" id="TIGR00231">
    <property type="entry name" value="small_GTP"/>
    <property type="match status" value="1"/>
</dbReference>
<evidence type="ECO:0000256" key="1">
    <source>
        <dbReference type="ARBA" id="ARBA00011043"/>
    </source>
</evidence>
<dbReference type="GO" id="GO:0005829">
    <property type="term" value="C:cytosol"/>
    <property type="evidence" value="ECO:0007669"/>
    <property type="project" value="TreeGrafter"/>
</dbReference>
<dbReference type="PANTHER" id="PTHR42714:SF2">
    <property type="entry name" value="TRNA MODIFICATION GTPASE GTPBP3, MITOCHONDRIAL"/>
    <property type="match status" value="1"/>
</dbReference>
<feature type="domain" description="TrmE-type G" evidence="6">
    <location>
        <begin position="263"/>
        <end position="448"/>
    </location>
</feature>
<evidence type="ECO:0000259" key="6">
    <source>
        <dbReference type="PROSITE" id="PS51709"/>
    </source>
</evidence>
<dbReference type="PRINTS" id="PR00326">
    <property type="entry name" value="GTP1OBG"/>
</dbReference>
<comment type="similarity">
    <text evidence="1 5">Belongs to the TRAFAC class TrmE-Era-EngA-EngB-Septin-like GTPase superfamily. TrmE GTPase family.</text>
</comment>
<keyword evidence="2 5" id="KW-0819">tRNA processing</keyword>
<organism evidence="7 8">
    <name type="scientific">Chloropicon primus</name>
    <dbReference type="NCBI Taxonomy" id="1764295"/>
    <lineage>
        <taxon>Eukaryota</taxon>
        <taxon>Viridiplantae</taxon>
        <taxon>Chlorophyta</taxon>
        <taxon>Chloropicophyceae</taxon>
        <taxon>Chloropicales</taxon>
        <taxon>Chloropicaceae</taxon>
        <taxon>Chloropicon</taxon>
    </lineage>
</organism>
<dbReference type="SUPFAM" id="SSF52540">
    <property type="entry name" value="P-loop containing nucleoside triphosphate hydrolases"/>
    <property type="match status" value="1"/>
</dbReference>
<evidence type="ECO:0000313" key="8">
    <source>
        <dbReference type="Proteomes" id="UP000316726"/>
    </source>
</evidence>
<dbReference type="InterPro" id="IPR018948">
    <property type="entry name" value="GTP-bd_TrmE_N"/>
</dbReference>
<dbReference type="Pfam" id="PF01926">
    <property type="entry name" value="MMR_HSR1"/>
    <property type="match status" value="1"/>
</dbReference>
<dbReference type="GO" id="GO:0005525">
    <property type="term" value="F:GTP binding"/>
    <property type="evidence" value="ECO:0007669"/>
    <property type="project" value="UniProtKB-KW"/>
</dbReference>
<dbReference type="PROSITE" id="PS51709">
    <property type="entry name" value="G_TRME"/>
    <property type="match status" value="1"/>
</dbReference>
<name>A0A5B8MFB5_9CHLO</name>
<dbReference type="InterPro" id="IPR005225">
    <property type="entry name" value="Small_GTP-bd"/>
</dbReference>
<keyword evidence="8" id="KW-1185">Reference proteome</keyword>
<dbReference type="NCBIfam" id="TIGR00450">
    <property type="entry name" value="mnmE_trmE_thdF"/>
    <property type="match status" value="1"/>
</dbReference>
<dbReference type="CDD" id="cd14858">
    <property type="entry name" value="TrmE_N"/>
    <property type="match status" value="1"/>
</dbReference>
<proteinExistence type="inferred from homology"/>
<evidence type="ECO:0000256" key="5">
    <source>
        <dbReference type="RuleBase" id="RU003313"/>
    </source>
</evidence>
<accession>A0A5B8MFB5</accession>
<dbReference type="Pfam" id="PF10396">
    <property type="entry name" value="TrmE_N"/>
    <property type="match status" value="1"/>
</dbReference>
<dbReference type="AlphaFoldDB" id="A0A5B8MFB5"/>
<evidence type="ECO:0000313" key="7">
    <source>
        <dbReference type="EMBL" id="QDZ18385.1"/>
    </source>
</evidence>
<dbReference type="Proteomes" id="UP000316726">
    <property type="component" value="Chromosome 1"/>
</dbReference>
<dbReference type="InterPro" id="IPR027417">
    <property type="entry name" value="P-loop_NTPase"/>
</dbReference>
<dbReference type="STRING" id="1764295.A0A5B8MFB5"/>
<dbReference type="Gene3D" id="3.30.1360.120">
    <property type="entry name" value="Probable tRNA modification gtpase trme, domain 1"/>
    <property type="match status" value="1"/>
</dbReference>
<dbReference type="OrthoDB" id="188276at2759"/>
<dbReference type="GO" id="GO:0002098">
    <property type="term" value="P:tRNA wobble uridine modification"/>
    <property type="evidence" value="ECO:0007669"/>
    <property type="project" value="TreeGrafter"/>
</dbReference>
<dbReference type="InterPro" id="IPR027266">
    <property type="entry name" value="TrmE/GcvT-like"/>
</dbReference>
<dbReference type="EMBL" id="CP031034">
    <property type="protein sequence ID" value="QDZ18385.1"/>
    <property type="molecule type" value="Genomic_DNA"/>
</dbReference>
<sequence length="528" mass="56116">MCFSSHAEEAQRLEASDGEDTIAAIVSGGPNCSVGIVRVSGADAVSILKSVFIRTSKSGGSSADGRSALERNAGWEPSSHRVYHGNLVETVQVAEAGAEKAGTKNVVVDEALAIPMLGRRSYTAEDVVEFQTHGGSICTRRVLDCCVAWGARVAKPGEFTYRAFMNGRLDLTQAEAVAGVINARTVEAADAALAGLDGGLRDLVEIMRMDCIALLARVDAHIDYEDELEPLNYDEILGMCKDLQASAKKALGTAKKGKYLENGLTVALIGAPNVGKSSLLNALSGADRAIVTEIAGTTRDIVEASTDLCGVPAKLLDTAGIREDVSDIVEEIGVKRSAAAARSADVVLMVVNSQEGWSERETLIMESLVSSGDSGYRGRMPPLLLVFNQVDVIDRSNKTMEELLSAVPDHVATRMEELNTSGVPKIFTSAITGEGISEIQEQVMRTVGLQGGEGYSSSVWQLNARQASCLQVCSDRLEELITTVEEGWPVDCCAVHLRGALQALNELTGSDVTEDVLNSIFSQFCIGK</sequence>
<gene>
    <name evidence="7" type="ORF">A3770_01p09030</name>
</gene>
<dbReference type="PANTHER" id="PTHR42714">
    <property type="entry name" value="TRNA MODIFICATION GTPASE GTPBP3"/>
    <property type="match status" value="1"/>
</dbReference>